<dbReference type="AlphaFoldDB" id="A0A646KLA3"/>
<dbReference type="InterPro" id="IPR049240">
    <property type="entry name" value="DUF6875"/>
</dbReference>
<organism evidence="3 4">
    <name type="scientific">Streptomyces jumonjinensis</name>
    <dbReference type="NCBI Taxonomy" id="1945"/>
    <lineage>
        <taxon>Bacteria</taxon>
        <taxon>Bacillati</taxon>
        <taxon>Actinomycetota</taxon>
        <taxon>Actinomycetes</taxon>
        <taxon>Kitasatosporales</taxon>
        <taxon>Streptomycetaceae</taxon>
        <taxon>Streptomyces</taxon>
    </lineage>
</organism>
<evidence type="ECO:0000256" key="1">
    <source>
        <dbReference type="SAM" id="MobiDB-lite"/>
    </source>
</evidence>
<gene>
    <name evidence="3" type="ORF">FF041_23345</name>
</gene>
<evidence type="ECO:0000313" key="4">
    <source>
        <dbReference type="Proteomes" id="UP000419138"/>
    </source>
</evidence>
<sequence length="232" mass="25304">MTTGRTTPAPRPTAGALLLVEVSTTRPRSVDISDYARQMTAHCPYLAPSLRAGLTTWTVYRADGSAEAVQAELFHAGAQAAEWLRPVLNRPHGILRCENIVLVGEVPGTRHRDLLAWPHWVLKNLYGPVGVMFGKFYAGEEEVTAAGHRIPAAPASFLPVRAAVRRRDPQFLRATPDLAAALAAADDDGRDVFEHIPTEWTEIRTWARHLLPPAKPSPSSSDRPASPPRSSS</sequence>
<evidence type="ECO:0000259" key="2">
    <source>
        <dbReference type="Pfam" id="PF21780"/>
    </source>
</evidence>
<evidence type="ECO:0000313" key="3">
    <source>
        <dbReference type="EMBL" id="MQT03013.1"/>
    </source>
</evidence>
<reference evidence="3 4" key="1">
    <citation type="submission" date="2019-05" db="EMBL/GenBank/DDBJ databases">
        <title>Comparative genomics and metabolomics analyses of clavulanic acid producing Streptomyces species provides insight into specialized metabolism and evolution of beta-lactam biosynthetic gene clusters.</title>
        <authorList>
            <person name="Moore M.A."/>
            <person name="Cruz-Morales P."/>
            <person name="Barona Gomez F."/>
            <person name="Kapil T."/>
        </authorList>
    </citation>
    <scope>NUCLEOTIDE SEQUENCE [LARGE SCALE GENOMIC DNA]</scope>
    <source>
        <strain evidence="3 4">NRRL 5741</strain>
    </source>
</reference>
<keyword evidence="4" id="KW-1185">Reference proteome</keyword>
<dbReference type="Proteomes" id="UP000419138">
    <property type="component" value="Unassembled WGS sequence"/>
</dbReference>
<dbReference type="EMBL" id="VCLA01000160">
    <property type="protein sequence ID" value="MQT03013.1"/>
    <property type="molecule type" value="Genomic_DNA"/>
</dbReference>
<protein>
    <recommendedName>
        <fullName evidence="2">DUF6875 domain-containing protein</fullName>
    </recommendedName>
</protein>
<comment type="caution">
    <text evidence="3">The sequence shown here is derived from an EMBL/GenBank/DDBJ whole genome shotgun (WGS) entry which is preliminary data.</text>
</comment>
<proteinExistence type="predicted"/>
<dbReference type="Pfam" id="PF21780">
    <property type="entry name" value="DUF6875"/>
    <property type="match status" value="1"/>
</dbReference>
<feature type="region of interest" description="Disordered" evidence="1">
    <location>
        <begin position="211"/>
        <end position="232"/>
    </location>
</feature>
<accession>A0A646KLA3</accession>
<feature type="compositionally biased region" description="Low complexity" evidence="1">
    <location>
        <begin position="217"/>
        <end position="232"/>
    </location>
</feature>
<dbReference type="RefSeq" id="WP_323392459.1">
    <property type="nucleotide sequence ID" value="NZ_JBEPDZ010000009.1"/>
</dbReference>
<feature type="domain" description="DUF6875" evidence="2">
    <location>
        <begin position="42"/>
        <end position="181"/>
    </location>
</feature>
<name>A0A646KLA3_STRJU</name>